<keyword evidence="3" id="KW-1185">Reference proteome</keyword>
<keyword evidence="1" id="KW-0472">Membrane</keyword>
<dbReference type="Proteomes" id="UP000250235">
    <property type="component" value="Unassembled WGS sequence"/>
</dbReference>
<accession>A0A2Z7C618</accession>
<gene>
    <name evidence="2" type="ORF">F511_40409</name>
</gene>
<sequence>MHFPYCIHIVIAAIVRILYCCVGVATADPDHASRRGSGRIKTIPGDDQYNKLQTFYDIHRAFKIATLLATRAWLRPVSRGNRHFTVDCGRQRQSGPRPDTRLLRQPALERPDEIGANGFSSSSWSEQIPAARGGGAQGRRRRLLERRGGGGYCLGLGLIVLCCKSRLKSTLSRIKDGLGPAQWARVQRMNIQFIPITETSSYLRSSIRSDRSTQFPKLNTMI</sequence>
<dbReference type="AlphaFoldDB" id="A0A2Z7C618"/>
<dbReference type="EMBL" id="KQ999098">
    <property type="protein sequence ID" value="KZV42346.1"/>
    <property type="molecule type" value="Genomic_DNA"/>
</dbReference>
<feature type="transmembrane region" description="Helical" evidence="1">
    <location>
        <begin position="6"/>
        <end position="27"/>
    </location>
</feature>
<keyword evidence="1" id="KW-1133">Transmembrane helix</keyword>
<name>A0A2Z7C618_9LAMI</name>
<protein>
    <submittedName>
        <fullName evidence="2">Uncharacterized protein</fullName>
    </submittedName>
</protein>
<reference evidence="2 3" key="1">
    <citation type="journal article" date="2015" name="Proc. Natl. Acad. Sci. U.S.A.">
        <title>The resurrection genome of Boea hygrometrica: A blueprint for survival of dehydration.</title>
        <authorList>
            <person name="Xiao L."/>
            <person name="Yang G."/>
            <person name="Zhang L."/>
            <person name="Yang X."/>
            <person name="Zhao S."/>
            <person name="Ji Z."/>
            <person name="Zhou Q."/>
            <person name="Hu M."/>
            <person name="Wang Y."/>
            <person name="Chen M."/>
            <person name="Xu Y."/>
            <person name="Jin H."/>
            <person name="Xiao X."/>
            <person name="Hu G."/>
            <person name="Bao F."/>
            <person name="Hu Y."/>
            <person name="Wan P."/>
            <person name="Li L."/>
            <person name="Deng X."/>
            <person name="Kuang T."/>
            <person name="Xiang C."/>
            <person name="Zhu J.K."/>
            <person name="Oliver M.J."/>
            <person name="He Y."/>
        </authorList>
    </citation>
    <scope>NUCLEOTIDE SEQUENCE [LARGE SCALE GENOMIC DNA]</scope>
    <source>
        <strain evidence="3">cv. XS01</strain>
    </source>
</reference>
<evidence type="ECO:0000313" key="2">
    <source>
        <dbReference type="EMBL" id="KZV42346.1"/>
    </source>
</evidence>
<evidence type="ECO:0000313" key="3">
    <source>
        <dbReference type="Proteomes" id="UP000250235"/>
    </source>
</evidence>
<keyword evidence="1" id="KW-0812">Transmembrane</keyword>
<evidence type="ECO:0000256" key="1">
    <source>
        <dbReference type="SAM" id="Phobius"/>
    </source>
</evidence>
<proteinExistence type="predicted"/>
<organism evidence="2 3">
    <name type="scientific">Dorcoceras hygrometricum</name>
    <dbReference type="NCBI Taxonomy" id="472368"/>
    <lineage>
        <taxon>Eukaryota</taxon>
        <taxon>Viridiplantae</taxon>
        <taxon>Streptophyta</taxon>
        <taxon>Embryophyta</taxon>
        <taxon>Tracheophyta</taxon>
        <taxon>Spermatophyta</taxon>
        <taxon>Magnoliopsida</taxon>
        <taxon>eudicotyledons</taxon>
        <taxon>Gunneridae</taxon>
        <taxon>Pentapetalae</taxon>
        <taxon>asterids</taxon>
        <taxon>lamiids</taxon>
        <taxon>Lamiales</taxon>
        <taxon>Gesneriaceae</taxon>
        <taxon>Didymocarpoideae</taxon>
        <taxon>Trichosporeae</taxon>
        <taxon>Loxocarpinae</taxon>
        <taxon>Dorcoceras</taxon>
    </lineage>
</organism>